<protein>
    <submittedName>
        <fullName evidence="2">Uncharacterized protein</fullName>
    </submittedName>
</protein>
<comment type="caution">
    <text evidence="2">The sequence shown here is derived from an EMBL/GenBank/DDBJ whole genome shotgun (WGS) entry which is preliminary data.</text>
</comment>
<dbReference type="EMBL" id="BQNB010018557">
    <property type="protein sequence ID" value="GJT75735.1"/>
    <property type="molecule type" value="Genomic_DNA"/>
</dbReference>
<evidence type="ECO:0000256" key="1">
    <source>
        <dbReference type="SAM" id="MobiDB-lite"/>
    </source>
</evidence>
<reference evidence="2" key="1">
    <citation type="journal article" date="2022" name="Int. J. Mol. Sci.">
        <title>Draft Genome of Tanacetum Coccineum: Genomic Comparison of Closely Related Tanacetum-Family Plants.</title>
        <authorList>
            <person name="Yamashiro T."/>
            <person name="Shiraishi A."/>
            <person name="Nakayama K."/>
            <person name="Satake H."/>
        </authorList>
    </citation>
    <scope>NUCLEOTIDE SEQUENCE</scope>
</reference>
<feature type="compositionally biased region" description="Basic and acidic residues" evidence="1">
    <location>
        <begin position="359"/>
        <end position="374"/>
    </location>
</feature>
<dbReference type="Proteomes" id="UP001151760">
    <property type="component" value="Unassembled WGS sequence"/>
</dbReference>
<accession>A0ABQ5GKD9</accession>
<feature type="region of interest" description="Disordered" evidence="1">
    <location>
        <begin position="357"/>
        <end position="383"/>
    </location>
</feature>
<proteinExistence type="predicted"/>
<sequence>MPKATTTDISLTKSYIPKVSKIPGISPTIAQFYKPIENRNIHEGRVVDQAYYKSNNIERLFTNIRFNCLFQINEPIVPRFILDFYSQVTVQTDEYGYLIISFMIQHEFITLTLAQFGQILKIPYNGQAIFTNESDLESLEYSQETEGPYCTDLPTPDNIRRLLELERVVVDRTIKIQTVSLNPNQILTKELSPDIKQWEELIRENVFGLGGHRDYLPACLAYKLYCVVAKEQYNLAYFFVKRIECARATPTSNLPYGMFLTLMCLLALKQTRRPRSDRGKARHSISSSSSYHQGTSSHQHDDDDDDVETSQASTPSPTTYLNSLDPLNYQNYQMPSSSEQTDETLFERQTTLLNKTQQMHKEMRGGFKSFDKAPKGVFSKKKK</sequence>
<evidence type="ECO:0000313" key="2">
    <source>
        <dbReference type="EMBL" id="GJT75735.1"/>
    </source>
</evidence>
<feature type="compositionally biased region" description="Polar residues" evidence="1">
    <location>
        <begin position="328"/>
        <end position="339"/>
    </location>
</feature>
<organism evidence="2 3">
    <name type="scientific">Tanacetum coccineum</name>
    <dbReference type="NCBI Taxonomy" id="301880"/>
    <lineage>
        <taxon>Eukaryota</taxon>
        <taxon>Viridiplantae</taxon>
        <taxon>Streptophyta</taxon>
        <taxon>Embryophyta</taxon>
        <taxon>Tracheophyta</taxon>
        <taxon>Spermatophyta</taxon>
        <taxon>Magnoliopsida</taxon>
        <taxon>eudicotyledons</taxon>
        <taxon>Gunneridae</taxon>
        <taxon>Pentapetalae</taxon>
        <taxon>asterids</taxon>
        <taxon>campanulids</taxon>
        <taxon>Asterales</taxon>
        <taxon>Asteraceae</taxon>
        <taxon>Asteroideae</taxon>
        <taxon>Anthemideae</taxon>
        <taxon>Anthemidinae</taxon>
        <taxon>Tanacetum</taxon>
    </lineage>
</organism>
<keyword evidence="3" id="KW-1185">Reference proteome</keyword>
<feature type="compositionally biased region" description="Low complexity" evidence="1">
    <location>
        <begin position="284"/>
        <end position="297"/>
    </location>
</feature>
<feature type="region of interest" description="Disordered" evidence="1">
    <location>
        <begin position="273"/>
        <end position="345"/>
    </location>
</feature>
<gene>
    <name evidence="2" type="ORF">Tco_1042460</name>
</gene>
<feature type="compositionally biased region" description="Polar residues" evidence="1">
    <location>
        <begin position="309"/>
        <end position="322"/>
    </location>
</feature>
<reference evidence="2" key="2">
    <citation type="submission" date="2022-01" db="EMBL/GenBank/DDBJ databases">
        <authorList>
            <person name="Yamashiro T."/>
            <person name="Shiraishi A."/>
            <person name="Satake H."/>
            <person name="Nakayama K."/>
        </authorList>
    </citation>
    <scope>NUCLEOTIDE SEQUENCE</scope>
</reference>
<name>A0ABQ5GKD9_9ASTR</name>
<evidence type="ECO:0000313" key="3">
    <source>
        <dbReference type="Proteomes" id="UP001151760"/>
    </source>
</evidence>